<evidence type="ECO:0000313" key="3">
    <source>
        <dbReference type="EMBL" id="MFC0205361.1"/>
    </source>
</evidence>
<evidence type="ECO:0000259" key="2">
    <source>
        <dbReference type="Pfam" id="PF04773"/>
    </source>
</evidence>
<dbReference type="Gene3D" id="2.60.120.1440">
    <property type="match status" value="1"/>
</dbReference>
<dbReference type="InterPro" id="IPR006860">
    <property type="entry name" value="FecR"/>
</dbReference>
<dbReference type="InterPro" id="IPR012373">
    <property type="entry name" value="Ferrdict_sens_TM"/>
</dbReference>
<dbReference type="Pfam" id="PF04773">
    <property type="entry name" value="FecR"/>
    <property type="match status" value="1"/>
</dbReference>
<organism evidence="3 4">
    <name type="scientific">Novosphingobium soli</name>
    <dbReference type="NCBI Taxonomy" id="574956"/>
    <lineage>
        <taxon>Bacteria</taxon>
        <taxon>Pseudomonadati</taxon>
        <taxon>Pseudomonadota</taxon>
        <taxon>Alphaproteobacteria</taxon>
        <taxon>Sphingomonadales</taxon>
        <taxon>Sphingomonadaceae</taxon>
        <taxon>Novosphingobium</taxon>
    </lineage>
</organism>
<reference evidence="3 4" key="1">
    <citation type="submission" date="2024-09" db="EMBL/GenBank/DDBJ databases">
        <authorList>
            <person name="Sun Q."/>
            <person name="Mori K."/>
        </authorList>
    </citation>
    <scope>NUCLEOTIDE SEQUENCE [LARGE SCALE GENOMIC DNA]</scope>
    <source>
        <strain evidence="3 4">CCM 7706</strain>
    </source>
</reference>
<name>A0ABV6CY88_9SPHN</name>
<keyword evidence="4" id="KW-1185">Reference proteome</keyword>
<feature type="transmembrane region" description="Helical" evidence="1">
    <location>
        <begin position="79"/>
        <end position="96"/>
    </location>
</feature>
<evidence type="ECO:0000313" key="4">
    <source>
        <dbReference type="Proteomes" id="UP001589798"/>
    </source>
</evidence>
<keyword evidence="1" id="KW-0472">Membrane</keyword>
<sequence>MSAARDIEQRAARWLVQREQPDWSAEDADALDSWLAESAAHKAALWRLEAGWRAADRLAATRLPVTAPAYYRPSLVTRWAIAASLALVACLGIFLVQRPLTPGAAALRFATAVGDRREVVLDDGSKVTLNTASVLRASVTPSSRDVWLDKGEAYFEVTHDARHPFVILAGNQKVTVLGTHFSVRRDGATVRVAVTEGRVRVENADDSSGRAAIVTAGDVAVAHGSSILLGARSPERIADTLSWREGVLTFDQVTLADAAAEFNRYNRAQIRFGDDKAGQTRIGGSFEATDVEAFTRLLHSAFGLTITRSDDTITISS</sequence>
<comment type="caution">
    <text evidence="3">The sequence shown here is derived from an EMBL/GenBank/DDBJ whole genome shotgun (WGS) entry which is preliminary data.</text>
</comment>
<keyword evidence="1" id="KW-1133">Transmembrane helix</keyword>
<gene>
    <name evidence="3" type="ORF">ACFFJC_13910</name>
</gene>
<dbReference type="PIRSF" id="PIRSF018266">
    <property type="entry name" value="FecR"/>
    <property type="match status" value="1"/>
</dbReference>
<keyword evidence="1" id="KW-0812">Transmembrane</keyword>
<accession>A0ABV6CY88</accession>
<protein>
    <submittedName>
        <fullName evidence="3">FecR domain-containing protein</fullName>
    </submittedName>
</protein>
<dbReference type="EMBL" id="JBHLWK010000017">
    <property type="protein sequence ID" value="MFC0205361.1"/>
    <property type="molecule type" value="Genomic_DNA"/>
</dbReference>
<dbReference type="RefSeq" id="WP_379488098.1">
    <property type="nucleotide sequence ID" value="NZ_JBHLWK010000017.1"/>
</dbReference>
<dbReference type="PANTHER" id="PTHR30273:SF2">
    <property type="entry name" value="PROTEIN FECR"/>
    <property type="match status" value="1"/>
</dbReference>
<evidence type="ECO:0000256" key="1">
    <source>
        <dbReference type="SAM" id="Phobius"/>
    </source>
</evidence>
<dbReference type="PANTHER" id="PTHR30273">
    <property type="entry name" value="PERIPLASMIC SIGNAL SENSOR AND SIGMA FACTOR ACTIVATOR FECR-RELATED"/>
    <property type="match status" value="1"/>
</dbReference>
<feature type="domain" description="FecR protein" evidence="2">
    <location>
        <begin position="109"/>
        <end position="200"/>
    </location>
</feature>
<dbReference type="Gene3D" id="3.55.50.30">
    <property type="match status" value="1"/>
</dbReference>
<proteinExistence type="predicted"/>
<dbReference type="Proteomes" id="UP001589798">
    <property type="component" value="Unassembled WGS sequence"/>
</dbReference>